<organism evidence="1 2">
    <name type="scientific">Caenorhabditis nigoni</name>
    <dbReference type="NCBI Taxonomy" id="1611254"/>
    <lineage>
        <taxon>Eukaryota</taxon>
        <taxon>Metazoa</taxon>
        <taxon>Ecdysozoa</taxon>
        <taxon>Nematoda</taxon>
        <taxon>Chromadorea</taxon>
        <taxon>Rhabditida</taxon>
        <taxon>Rhabditina</taxon>
        <taxon>Rhabditomorpha</taxon>
        <taxon>Rhabditoidea</taxon>
        <taxon>Rhabditidae</taxon>
        <taxon>Peloderinae</taxon>
        <taxon>Caenorhabditis</taxon>
    </lineage>
</organism>
<evidence type="ECO:0000313" key="2">
    <source>
        <dbReference type="Proteomes" id="UP000230233"/>
    </source>
</evidence>
<evidence type="ECO:0000313" key="1">
    <source>
        <dbReference type="EMBL" id="PIC39080.1"/>
    </source>
</evidence>
<sequence length="212" mass="23543">MSRSRSHPAKSGRILECDLEGVQMPSYSGQTARAIGQRQEVNTSNIVFGKATDVVHSTPSSQAVHKRLGQAHHTFTKRQRPDTLGAVQPRHYPDVVHAQSFVTAKYNDSAKYICNAKAKYICIAKSNYTARNIYRAKHNYKVQSSTEESRSRPYLPRKVKLNAFDTELSSDESAWQANGSTTPFSSGKGVLSFPGVSHPLRECNRRISFVGA</sequence>
<protein>
    <submittedName>
        <fullName evidence="1">Uncharacterized protein</fullName>
    </submittedName>
</protein>
<dbReference type="EMBL" id="PDUG01000003">
    <property type="protein sequence ID" value="PIC39080.1"/>
    <property type="molecule type" value="Genomic_DNA"/>
</dbReference>
<accession>A0A2G5UHP0</accession>
<reference evidence="2" key="1">
    <citation type="submission" date="2017-10" db="EMBL/GenBank/DDBJ databases">
        <title>Rapid genome shrinkage in a self-fertile nematode reveals novel sperm competition proteins.</title>
        <authorList>
            <person name="Yin D."/>
            <person name="Schwarz E.M."/>
            <person name="Thomas C.G."/>
            <person name="Felde R.L."/>
            <person name="Korf I.F."/>
            <person name="Cutter A.D."/>
            <person name="Schartner C.M."/>
            <person name="Ralston E.J."/>
            <person name="Meyer B.J."/>
            <person name="Haag E.S."/>
        </authorList>
    </citation>
    <scope>NUCLEOTIDE SEQUENCE [LARGE SCALE GENOMIC DNA]</scope>
    <source>
        <strain evidence="2">JU1422</strain>
    </source>
</reference>
<proteinExistence type="predicted"/>
<keyword evidence="2" id="KW-1185">Reference proteome</keyword>
<dbReference type="Proteomes" id="UP000230233">
    <property type="component" value="Chromosome III"/>
</dbReference>
<dbReference type="AlphaFoldDB" id="A0A2G5UHP0"/>
<name>A0A2G5UHP0_9PELO</name>
<gene>
    <name evidence="1" type="primary">Cnig_chr_III.g10887</name>
    <name evidence="1" type="ORF">B9Z55_010887</name>
</gene>
<comment type="caution">
    <text evidence="1">The sequence shown here is derived from an EMBL/GenBank/DDBJ whole genome shotgun (WGS) entry which is preliminary data.</text>
</comment>